<feature type="transmembrane region" description="Helical" evidence="1">
    <location>
        <begin position="49"/>
        <end position="73"/>
    </location>
</feature>
<keyword evidence="1" id="KW-0812">Transmembrane</keyword>
<gene>
    <name evidence="2" type="ORF">FHU40_004349</name>
</gene>
<evidence type="ECO:0000256" key="1">
    <source>
        <dbReference type="SAM" id="Phobius"/>
    </source>
</evidence>
<name>A0A7W4VZ98_9ACTN</name>
<feature type="transmembrane region" description="Helical" evidence="1">
    <location>
        <begin position="175"/>
        <end position="193"/>
    </location>
</feature>
<evidence type="ECO:0000313" key="3">
    <source>
        <dbReference type="Proteomes" id="UP000589626"/>
    </source>
</evidence>
<evidence type="ECO:0000313" key="2">
    <source>
        <dbReference type="EMBL" id="MBB3044512.1"/>
    </source>
</evidence>
<dbReference type="GO" id="GO:0008654">
    <property type="term" value="P:phospholipid biosynthetic process"/>
    <property type="evidence" value="ECO:0007669"/>
    <property type="project" value="InterPro"/>
</dbReference>
<dbReference type="InterPro" id="IPR043130">
    <property type="entry name" value="CDP-OH_PTrfase_TM_dom"/>
</dbReference>
<organism evidence="2 3">
    <name type="scientific">Nocardioides soli</name>
    <dbReference type="NCBI Taxonomy" id="1036020"/>
    <lineage>
        <taxon>Bacteria</taxon>
        <taxon>Bacillati</taxon>
        <taxon>Actinomycetota</taxon>
        <taxon>Actinomycetes</taxon>
        <taxon>Propionibacteriales</taxon>
        <taxon>Nocardioidaceae</taxon>
        <taxon>Nocardioides</taxon>
    </lineage>
</organism>
<keyword evidence="1" id="KW-0472">Membrane</keyword>
<proteinExistence type="predicted"/>
<reference evidence="2 3" key="1">
    <citation type="submission" date="2020-08" db="EMBL/GenBank/DDBJ databases">
        <title>Sequencing the genomes of 1000 actinobacteria strains.</title>
        <authorList>
            <person name="Klenk H.-P."/>
        </authorList>
    </citation>
    <scope>NUCLEOTIDE SEQUENCE [LARGE SCALE GENOMIC DNA]</scope>
    <source>
        <strain evidence="2 3">DSM 105498</strain>
    </source>
</reference>
<dbReference type="RefSeq" id="WP_183594373.1">
    <property type="nucleotide sequence ID" value="NZ_JACHWR010000003.1"/>
</dbReference>
<dbReference type="Proteomes" id="UP000589626">
    <property type="component" value="Unassembled WGS sequence"/>
</dbReference>
<keyword evidence="1" id="KW-1133">Transmembrane helix</keyword>
<sequence length="221" mass="23922">MTTTSVELVHAGSPVALSLRAPTAPRTGVAHDIRYWLVLSATLVRIPMAALLTVTIVAGSVGLSWALIVLYVLTDIADGQIARTFDCDDALRRAVDVIIDRVSIHVFLLACCLTLGTGWIVFAGLLLRDLAHGLYSARLLQARNLVVVGAKWHSIYGLSIAAYVAYAISVESIRAAAEVVVILIGAAVLVDYVRRASLEARHYLAESREIRPHGVRYEARP</sequence>
<dbReference type="GO" id="GO:0016780">
    <property type="term" value="F:phosphotransferase activity, for other substituted phosphate groups"/>
    <property type="evidence" value="ECO:0007669"/>
    <property type="project" value="InterPro"/>
</dbReference>
<dbReference type="EMBL" id="JACHWR010000003">
    <property type="protein sequence ID" value="MBB3044512.1"/>
    <property type="molecule type" value="Genomic_DNA"/>
</dbReference>
<dbReference type="AlphaFoldDB" id="A0A7W4VZ98"/>
<accession>A0A7W4VZ98</accession>
<dbReference type="Gene3D" id="1.20.120.1760">
    <property type="match status" value="1"/>
</dbReference>
<dbReference type="InterPro" id="IPR000462">
    <property type="entry name" value="CDP-OH_P_trans"/>
</dbReference>
<dbReference type="GO" id="GO:0016020">
    <property type="term" value="C:membrane"/>
    <property type="evidence" value="ECO:0007669"/>
    <property type="project" value="InterPro"/>
</dbReference>
<feature type="transmembrane region" description="Helical" evidence="1">
    <location>
        <begin position="148"/>
        <end position="169"/>
    </location>
</feature>
<dbReference type="Pfam" id="PF01066">
    <property type="entry name" value="CDP-OH_P_transf"/>
    <property type="match status" value="1"/>
</dbReference>
<protein>
    <submittedName>
        <fullName evidence="2">Phosphatidylglycerophosphate synthase</fullName>
    </submittedName>
</protein>
<comment type="caution">
    <text evidence="2">The sequence shown here is derived from an EMBL/GenBank/DDBJ whole genome shotgun (WGS) entry which is preliminary data.</text>
</comment>
<feature type="transmembrane region" description="Helical" evidence="1">
    <location>
        <begin position="102"/>
        <end position="127"/>
    </location>
</feature>
<keyword evidence="3" id="KW-1185">Reference proteome</keyword>